<dbReference type="OrthoDB" id="4720181at2"/>
<evidence type="ECO:0000313" key="4">
    <source>
        <dbReference type="EMBL" id="SCF21419.1"/>
    </source>
</evidence>
<name>A0A1C4YL12_MICVI</name>
<evidence type="ECO:0000313" key="5">
    <source>
        <dbReference type="Proteomes" id="UP000198242"/>
    </source>
</evidence>
<gene>
    <name evidence="4" type="ORF">GA0074695_4405</name>
</gene>
<dbReference type="AlphaFoldDB" id="A0A1C4YL12"/>
<accession>A0A1C4YL12</accession>
<feature type="chain" id="PRO_5038858035" evidence="2">
    <location>
        <begin position="23"/>
        <end position="305"/>
    </location>
</feature>
<organism evidence="4 5">
    <name type="scientific">Micromonospora viridifaciens</name>
    <dbReference type="NCBI Taxonomy" id="1881"/>
    <lineage>
        <taxon>Bacteria</taxon>
        <taxon>Bacillati</taxon>
        <taxon>Actinomycetota</taxon>
        <taxon>Actinomycetes</taxon>
        <taxon>Micromonosporales</taxon>
        <taxon>Micromonosporaceae</taxon>
        <taxon>Micromonospora</taxon>
    </lineage>
</organism>
<proteinExistence type="predicted"/>
<reference evidence="5" key="1">
    <citation type="submission" date="2016-06" db="EMBL/GenBank/DDBJ databases">
        <authorList>
            <person name="Varghese N."/>
            <person name="Submissions Spin"/>
        </authorList>
    </citation>
    <scope>NUCLEOTIDE SEQUENCE [LARGE SCALE GENOMIC DNA]</scope>
    <source>
        <strain evidence="5">DSM 43909</strain>
    </source>
</reference>
<dbReference type="InterPro" id="IPR019606">
    <property type="entry name" value="GerMN"/>
</dbReference>
<feature type="signal peptide" evidence="2">
    <location>
        <begin position="1"/>
        <end position="22"/>
    </location>
</feature>
<evidence type="ECO:0000259" key="3">
    <source>
        <dbReference type="SMART" id="SM00909"/>
    </source>
</evidence>
<protein>
    <submittedName>
        <fullName evidence="4">Sporulation and spore germination</fullName>
    </submittedName>
</protein>
<keyword evidence="2" id="KW-0732">Signal</keyword>
<dbReference type="Proteomes" id="UP000198242">
    <property type="component" value="Chromosome I"/>
</dbReference>
<dbReference type="Pfam" id="PF10648">
    <property type="entry name" value="Gmad2"/>
    <property type="match status" value="1"/>
</dbReference>
<evidence type="ECO:0000256" key="2">
    <source>
        <dbReference type="SAM" id="SignalP"/>
    </source>
</evidence>
<dbReference type="RefSeq" id="WP_089007920.1">
    <property type="nucleotide sequence ID" value="NZ_LT607411.1"/>
</dbReference>
<dbReference type="InterPro" id="IPR018911">
    <property type="entry name" value="Gmad2_Ig-like_dom"/>
</dbReference>
<sequence>MRRVIPPLAALPFVALLLPAGCAPVRTGNLGPAPGGSSPATATPTGAAPGTPAPATSPGGRTPSPSAVPTAPASGGTPSPEGTVTVQLWFTRDGRLVPTRRTLPATLATSRLALTELAAGPSPAETATGMATLVPPGWQVTRIANGVATLAAPAGLDGGGATSARLRRAQVVWTLTQFPTVRRVAFAADDATPSGRDDYADLLPPIVVTAPAVGDRITSPVTVTGTAAVFEATVSVRVLDAAGREIGTAFTLAACGSGCRGDYRVHVGYRRATAGPGTVEVYEVSARDGSRVHVVAIPVVMAAAG</sequence>
<feature type="region of interest" description="Disordered" evidence="1">
    <location>
        <begin position="29"/>
        <end position="83"/>
    </location>
</feature>
<evidence type="ECO:0000256" key="1">
    <source>
        <dbReference type="SAM" id="MobiDB-lite"/>
    </source>
</evidence>
<dbReference type="SMART" id="SM00909">
    <property type="entry name" value="Germane"/>
    <property type="match status" value="1"/>
</dbReference>
<dbReference type="Pfam" id="PF10646">
    <property type="entry name" value="Germane"/>
    <property type="match status" value="1"/>
</dbReference>
<dbReference type="EMBL" id="LT607411">
    <property type="protein sequence ID" value="SCF21419.1"/>
    <property type="molecule type" value="Genomic_DNA"/>
</dbReference>
<feature type="domain" description="GerMN" evidence="3">
    <location>
        <begin position="110"/>
        <end position="198"/>
    </location>
</feature>
<feature type="compositionally biased region" description="Low complexity" evidence="1">
    <location>
        <begin position="31"/>
        <end position="74"/>
    </location>
</feature>
<keyword evidence="5" id="KW-1185">Reference proteome</keyword>